<evidence type="ECO:0000313" key="2">
    <source>
        <dbReference type="Proteomes" id="UP000289821"/>
    </source>
</evidence>
<gene>
    <name evidence="1" type="ORF">DSM04_107183</name>
</gene>
<proteinExistence type="predicted"/>
<comment type="caution">
    <text evidence="1">The sequence shown here is derived from an EMBL/GenBank/DDBJ whole genome shotgun (WGS) entry which is preliminary data.</text>
</comment>
<dbReference type="EMBL" id="QOVI01000007">
    <property type="protein sequence ID" value="RXG12412.1"/>
    <property type="molecule type" value="Genomic_DNA"/>
</dbReference>
<keyword evidence="2" id="KW-1185">Reference proteome</keyword>
<name>A0A4Q0NQP5_9FLAO</name>
<protein>
    <submittedName>
        <fullName evidence="1">Uncharacterized protein</fullName>
    </submittedName>
</protein>
<reference evidence="1 2" key="1">
    <citation type="submission" date="2018-07" db="EMBL/GenBank/DDBJ databases">
        <title>Leeuwenhoekiella genomics.</title>
        <authorList>
            <person name="Tahon G."/>
            <person name="Willems A."/>
        </authorList>
    </citation>
    <scope>NUCLEOTIDE SEQUENCE [LARGE SCALE GENOMIC DNA]</scope>
    <source>
        <strain evidence="1 2">R-50232</strain>
    </source>
</reference>
<accession>A0A4Q0NQP5</accession>
<organism evidence="1 2">
    <name type="scientific">Leeuwenhoekiella aestuarii</name>
    <dbReference type="NCBI Taxonomy" id="2249426"/>
    <lineage>
        <taxon>Bacteria</taxon>
        <taxon>Pseudomonadati</taxon>
        <taxon>Bacteroidota</taxon>
        <taxon>Flavobacteriia</taxon>
        <taxon>Flavobacteriales</taxon>
        <taxon>Flavobacteriaceae</taxon>
        <taxon>Leeuwenhoekiella</taxon>
    </lineage>
</organism>
<dbReference type="AlphaFoldDB" id="A0A4Q0NQP5"/>
<dbReference type="OrthoDB" id="8367156at2"/>
<sequence length="211" mass="25365">MAETNDSKWSEELSDRYSVEWKNAINIVRNRFNERYFDPIDEMIKHERKEIRTRVGFIIMSIDCLLIETLNQFLFGIEDTNVRYNRSNPDNNFKYNSQAFRDFFNYSTYFPVFKSTNGLSKIFYDEIRCGLLHQAQTKTNSLINIKSSDMVRPVDKQDFNNGIEINRNLFHYALQDEYNKYFKDLQDPESKNLDGEYLRDMCNRKMKELIK</sequence>
<evidence type="ECO:0000313" key="1">
    <source>
        <dbReference type="EMBL" id="RXG12412.1"/>
    </source>
</evidence>
<dbReference type="Proteomes" id="UP000289821">
    <property type="component" value="Unassembled WGS sequence"/>
</dbReference>
<dbReference type="RefSeq" id="WP_128762556.1">
    <property type="nucleotide sequence ID" value="NZ_QOVI01000007.1"/>
</dbReference>